<dbReference type="Pfam" id="PF03928">
    <property type="entry name" value="HbpS-like"/>
    <property type="match status" value="1"/>
</dbReference>
<dbReference type="RefSeq" id="WP_002717211.1">
    <property type="nucleotide sequence ID" value="NZ_UFSI01000001.1"/>
</dbReference>
<dbReference type="InterPro" id="IPR052517">
    <property type="entry name" value="GlcG_carb_metab_protein"/>
</dbReference>
<reference evidence="1 2" key="1">
    <citation type="submission" date="2018-06" db="EMBL/GenBank/DDBJ databases">
        <authorList>
            <consortium name="Pathogen Informatics"/>
            <person name="Doyle S."/>
        </authorList>
    </citation>
    <scope>NUCLEOTIDE SEQUENCE [LARGE SCALE GENOMIC DNA]</scope>
    <source>
        <strain evidence="1 2">NCTC12722</strain>
    </source>
</reference>
<dbReference type="SUPFAM" id="SSF143744">
    <property type="entry name" value="GlcG-like"/>
    <property type="match status" value="1"/>
</dbReference>
<dbReference type="PANTHER" id="PTHR34309:SF10">
    <property type="entry name" value="SLR1406 PROTEIN"/>
    <property type="match status" value="1"/>
</dbReference>
<gene>
    <name evidence="1" type="ORF">NCTC12722_03613</name>
</gene>
<accession>A0A380WBN5</accession>
<proteinExistence type="predicted"/>
<dbReference type="Gene3D" id="3.30.450.150">
    <property type="entry name" value="Haem-degrading domain"/>
    <property type="match status" value="1"/>
</dbReference>
<evidence type="ECO:0000313" key="2">
    <source>
        <dbReference type="Proteomes" id="UP000254343"/>
    </source>
</evidence>
<sequence>MIGMDTIGLKLAQKLVTAALDKAATDYGRPICVSVCDAFGFALSFARNDDAPVRSIAISQGKAYSSARIGVNTDVWLGRLGQANFQANYFCDPQLTALPGGAVVTSANGKVLGAVGISGLAPHEDQAIANAIAELATENSTQ</sequence>
<dbReference type="PANTHER" id="PTHR34309">
    <property type="entry name" value="SLR1406 PROTEIN"/>
    <property type="match status" value="1"/>
</dbReference>
<evidence type="ECO:0000313" key="1">
    <source>
        <dbReference type="EMBL" id="SUU86388.1"/>
    </source>
</evidence>
<dbReference type="EMBL" id="UIGB01000001">
    <property type="protein sequence ID" value="SUU86388.1"/>
    <property type="molecule type" value="Genomic_DNA"/>
</dbReference>
<name>A0A380WBN5_AFIFE</name>
<dbReference type="Proteomes" id="UP000254343">
    <property type="component" value="Unassembled WGS sequence"/>
</dbReference>
<dbReference type="InterPro" id="IPR038084">
    <property type="entry name" value="PduO/GlcC-like_sf"/>
</dbReference>
<dbReference type="AlphaFoldDB" id="A0A380WBN5"/>
<dbReference type="InterPro" id="IPR005624">
    <property type="entry name" value="PduO/GlcC-like"/>
</dbReference>
<protein>
    <submittedName>
        <fullName evidence="1">Domain of uncharacterized function (DUF336)</fullName>
    </submittedName>
</protein>
<organism evidence="1 2">
    <name type="scientific">Afipia felis</name>
    <name type="common">Cat scratch disease bacillus</name>
    <dbReference type="NCBI Taxonomy" id="1035"/>
    <lineage>
        <taxon>Bacteria</taxon>
        <taxon>Pseudomonadati</taxon>
        <taxon>Pseudomonadota</taxon>
        <taxon>Alphaproteobacteria</taxon>
        <taxon>Hyphomicrobiales</taxon>
        <taxon>Nitrobacteraceae</taxon>
        <taxon>Afipia</taxon>
    </lineage>
</organism>